<evidence type="ECO:0000259" key="4">
    <source>
        <dbReference type="Pfam" id="PF06722"/>
    </source>
</evidence>
<evidence type="ECO:0000256" key="3">
    <source>
        <dbReference type="ARBA" id="ARBA00022679"/>
    </source>
</evidence>
<keyword evidence="7" id="KW-1185">Reference proteome</keyword>
<evidence type="ECO:0000259" key="5">
    <source>
        <dbReference type="Pfam" id="PF21036"/>
    </source>
</evidence>
<dbReference type="InterPro" id="IPR010610">
    <property type="entry name" value="EryCIII-like_C"/>
</dbReference>
<dbReference type="RefSeq" id="WP_122199881.1">
    <property type="nucleotide sequence ID" value="NZ_JBHSKC010000028.1"/>
</dbReference>
<dbReference type="InterPro" id="IPR048284">
    <property type="entry name" value="EryCIII-like_N"/>
</dbReference>
<dbReference type="PANTHER" id="PTHR48050:SF13">
    <property type="entry name" value="STEROL 3-BETA-GLUCOSYLTRANSFERASE UGT80A2"/>
    <property type="match status" value="1"/>
</dbReference>
<dbReference type="OrthoDB" id="5488434at2"/>
<dbReference type="Pfam" id="PF06722">
    <property type="entry name" value="EryCIII-like_C"/>
    <property type="match status" value="1"/>
</dbReference>
<keyword evidence="2" id="KW-0328">Glycosyltransferase</keyword>
<sequence>MRVLFAATPPISKVFALAPLAWAFRAAGHETLLTYSEQTALAAETGLQVVDAAPGTSGNEILAELFAARPELVERWIEPLGDDPAKLAPGVAALNRPFLSTAVELADVWRPDLVVFEQSAPYGLVAAARARVPAVQRNLGTIRTAGVHDAVLALLAGDLARLGVTEVPSRPAMTLEFVPPGMLPFPAPEGEFMRYVPYSGGAGMARLPAPGDRPRVVITLGSVRPDMHGLGPLEATVTAAAEVDAEFLLALGDADPAPLGALPPNVRPIGWTPMDLLLPTCAGVVHHGGGGTSLAAICAGVPQLVALDPRYLGHKTLAPAVERGGVGLVALQDEVTPGLLRTLLADEAIRKATDQVRAEMETLPSPAAMVPRLANLVAAS</sequence>
<keyword evidence="3" id="KW-0808">Transferase</keyword>
<evidence type="ECO:0000256" key="1">
    <source>
        <dbReference type="ARBA" id="ARBA00006962"/>
    </source>
</evidence>
<gene>
    <name evidence="6" type="ORF">EBO15_41235</name>
</gene>
<name>A0A3M2L8G5_9ACTN</name>
<feature type="domain" description="Erythromycin biosynthesis protein CIII-like C-terminal" evidence="4">
    <location>
        <begin position="236"/>
        <end position="376"/>
    </location>
</feature>
<dbReference type="InterPro" id="IPR050426">
    <property type="entry name" value="Glycosyltransferase_28"/>
</dbReference>
<organism evidence="6 7">
    <name type="scientific">Actinomadura harenae</name>
    <dbReference type="NCBI Taxonomy" id="2483351"/>
    <lineage>
        <taxon>Bacteria</taxon>
        <taxon>Bacillati</taxon>
        <taxon>Actinomycetota</taxon>
        <taxon>Actinomycetes</taxon>
        <taxon>Streptosporangiales</taxon>
        <taxon>Thermomonosporaceae</taxon>
        <taxon>Actinomadura</taxon>
    </lineage>
</organism>
<evidence type="ECO:0000256" key="2">
    <source>
        <dbReference type="ARBA" id="ARBA00022676"/>
    </source>
</evidence>
<feature type="domain" description="Erythromycin biosynthesis protein CIII-like N-terminal" evidence="5">
    <location>
        <begin position="22"/>
        <end position="221"/>
    </location>
</feature>
<evidence type="ECO:0000313" key="7">
    <source>
        <dbReference type="Proteomes" id="UP000282674"/>
    </source>
</evidence>
<dbReference type="EMBL" id="RFFG01000175">
    <property type="protein sequence ID" value="RMI33857.1"/>
    <property type="molecule type" value="Genomic_DNA"/>
</dbReference>
<evidence type="ECO:0000313" key="6">
    <source>
        <dbReference type="EMBL" id="RMI33857.1"/>
    </source>
</evidence>
<dbReference type="PANTHER" id="PTHR48050">
    <property type="entry name" value="STEROL 3-BETA-GLUCOSYLTRANSFERASE"/>
    <property type="match status" value="1"/>
</dbReference>
<dbReference type="Proteomes" id="UP000282674">
    <property type="component" value="Unassembled WGS sequence"/>
</dbReference>
<comment type="similarity">
    <text evidence="1">Belongs to the glycosyltransferase 28 family.</text>
</comment>
<dbReference type="Gene3D" id="3.40.50.2000">
    <property type="entry name" value="Glycogen Phosphorylase B"/>
    <property type="match status" value="2"/>
</dbReference>
<dbReference type="SUPFAM" id="SSF53756">
    <property type="entry name" value="UDP-Glycosyltransferase/glycogen phosphorylase"/>
    <property type="match status" value="1"/>
</dbReference>
<protein>
    <submittedName>
        <fullName evidence="6">DUF1205 domain-containing protein</fullName>
    </submittedName>
</protein>
<reference evidence="6 7" key="1">
    <citation type="submission" date="2018-10" db="EMBL/GenBank/DDBJ databases">
        <title>Isolation from soil.</title>
        <authorList>
            <person name="Hu J."/>
        </authorList>
    </citation>
    <scope>NUCLEOTIDE SEQUENCE [LARGE SCALE GENOMIC DNA]</scope>
    <source>
        <strain evidence="6 7">NEAU-Ht49</strain>
    </source>
</reference>
<proteinExistence type="inferred from homology"/>
<accession>A0A3M2L8G5</accession>
<comment type="caution">
    <text evidence="6">The sequence shown here is derived from an EMBL/GenBank/DDBJ whole genome shotgun (WGS) entry which is preliminary data.</text>
</comment>
<dbReference type="Pfam" id="PF21036">
    <property type="entry name" value="EryCIII-like_N"/>
    <property type="match status" value="1"/>
</dbReference>
<dbReference type="AlphaFoldDB" id="A0A3M2L8G5"/>
<dbReference type="GO" id="GO:0016757">
    <property type="term" value="F:glycosyltransferase activity"/>
    <property type="evidence" value="ECO:0007669"/>
    <property type="project" value="UniProtKB-KW"/>
</dbReference>